<dbReference type="SMART" id="SM00408">
    <property type="entry name" value="IGc2"/>
    <property type="match status" value="1"/>
</dbReference>
<name>A0A6G0U7Z6_APHGL</name>
<keyword evidence="6" id="KW-0325">Glycoprotein</keyword>
<dbReference type="GO" id="GO:0004714">
    <property type="term" value="F:transmembrane receptor protein tyrosine kinase activity"/>
    <property type="evidence" value="ECO:0007669"/>
    <property type="project" value="TreeGrafter"/>
</dbReference>
<dbReference type="InterPro" id="IPR036179">
    <property type="entry name" value="Ig-like_dom_sf"/>
</dbReference>
<evidence type="ECO:0000259" key="10">
    <source>
        <dbReference type="PROSITE" id="PS50835"/>
    </source>
</evidence>
<dbReference type="InterPro" id="IPR007110">
    <property type="entry name" value="Ig-like_dom"/>
</dbReference>
<feature type="domain" description="Ig-like" evidence="10">
    <location>
        <begin position="13"/>
        <end position="105"/>
    </location>
</feature>
<dbReference type="SMART" id="SM00409">
    <property type="entry name" value="IG"/>
    <property type="match status" value="1"/>
</dbReference>
<keyword evidence="3 9" id="KW-1133">Transmembrane helix</keyword>
<dbReference type="CDD" id="cd00096">
    <property type="entry name" value="Ig"/>
    <property type="match status" value="1"/>
</dbReference>
<keyword evidence="7" id="KW-0393">Immunoglobulin domain</keyword>
<keyword evidence="12" id="KW-1185">Reference proteome</keyword>
<keyword evidence="2 9" id="KW-0812">Transmembrane</keyword>
<dbReference type="GO" id="GO:0043235">
    <property type="term" value="C:receptor complex"/>
    <property type="evidence" value="ECO:0007669"/>
    <property type="project" value="TreeGrafter"/>
</dbReference>
<comment type="subcellular location">
    <subcellularLocation>
        <location evidence="1">Membrane</location>
        <topology evidence="1">Single-pass membrane protein</topology>
    </subcellularLocation>
</comment>
<evidence type="ECO:0000256" key="8">
    <source>
        <dbReference type="PIRSR" id="PIRSR000615-4"/>
    </source>
</evidence>
<feature type="site" description="Important for interaction with phosphotyrosine-binding proteins" evidence="8">
    <location>
        <position position="218"/>
    </location>
</feature>
<dbReference type="InterPro" id="IPR001245">
    <property type="entry name" value="Ser-Thr/Tyr_kinase_cat_dom"/>
</dbReference>
<keyword evidence="5" id="KW-1015">Disulfide bond</keyword>
<dbReference type="SUPFAM" id="SSF56112">
    <property type="entry name" value="Protein kinase-like (PK-like)"/>
    <property type="match status" value="1"/>
</dbReference>
<evidence type="ECO:0000256" key="9">
    <source>
        <dbReference type="SAM" id="Phobius"/>
    </source>
</evidence>
<dbReference type="PROSITE" id="PS50835">
    <property type="entry name" value="IG_LIKE"/>
    <property type="match status" value="1"/>
</dbReference>
<evidence type="ECO:0000256" key="2">
    <source>
        <dbReference type="ARBA" id="ARBA00022692"/>
    </source>
</evidence>
<evidence type="ECO:0000256" key="1">
    <source>
        <dbReference type="ARBA" id="ARBA00004167"/>
    </source>
</evidence>
<dbReference type="InterPro" id="IPR013783">
    <property type="entry name" value="Ig-like_fold"/>
</dbReference>
<dbReference type="Proteomes" id="UP000475862">
    <property type="component" value="Unassembled WGS sequence"/>
</dbReference>
<comment type="caution">
    <text evidence="11">The sequence shown here is derived from an EMBL/GenBank/DDBJ whole genome shotgun (WGS) entry which is preliminary data.</text>
</comment>
<evidence type="ECO:0000313" key="12">
    <source>
        <dbReference type="Proteomes" id="UP000475862"/>
    </source>
</evidence>
<dbReference type="GO" id="GO:0007169">
    <property type="term" value="P:cell surface receptor protein tyrosine kinase signaling pathway"/>
    <property type="evidence" value="ECO:0007669"/>
    <property type="project" value="TreeGrafter"/>
</dbReference>
<evidence type="ECO:0000256" key="3">
    <source>
        <dbReference type="ARBA" id="ARBA00022989"/>
    </source>
</evidence>
<dbReference type="InterPro" id="IPR050122">
    <property type="entry name" value="RTK"/>
</dbReference>
<accession>A0A6G0U7Z6</accession>
<evidence type="ECO:0000256" key="5">
    <source>
        <dbReference type="ARBA" id="ARBA00023157"/>
    </source>
</evidence>
<evidence type="ECO:0000256" key="4">
    <source>
        <dbReference type="ARBA" id="ARBA00023136"/>
    </source>
</evidence>
<dbReference type="InterPro" id="IPR011009">
    <property type="entry name" value="Kinase-like_dom_sf"/>
</dbReference>
<dbReference type="OrthoDB" id="3256376at2759"/>
<dbReference type="PANTHER" id="PTHR24416:SF600">
    <property type="entry name" value="PDGF- AND VEGF-RECEPTOR RELATED, ISOFORM J"/>
    <property type="match status" value="1"/>
</dbReference>
<dbReference type="SUPFAM" id="SSF48726">
    <property type="entry name" value="Immunoglobulin"/>
    <property type="match status" value="1"/>
</dbReference>
<dbReference type="Pfam" id="PF07714">
    <property type="entry name" value="PK_Tyr_Ser-Thr"/>
    <property type="match status" value="1"/>
</dbReference>
<dbReference type="FunFam" id="2.60.40.10:FF:000032">
    <property type="entry name" value="palladin isoform X1"/>
    <property type="match status" value="1"/>
</dbReference>
<dbReference type="AlphaFoldDB" id="A0A6G0U7Z6"/>
<dbReference type="PANTHER" id="PTHR24416">
    <property type="entry name" value="TYROSINE-PROTEIN KINASE RECEPTOR"/>
    <property type="match status" value="1"/>
</dbReference>
<protein>
    <recommendedName>
        <fullName evidence="10">Ig-like domain-containing protein</fullName>
    </recommendedName>
</protein>
<dbReference type="GO" id="GO:0005886">
    <property type="term" value="C:plasma membrane"/>
    <property type="evidence" value="ECO:0007669"/>
    <property type="project" value="TreeGrafter"/>
</dbReference>
<dbReference type="EMBL" id="VYZN01000001">
    <property type="protein sequence ID" value="KAE9545248.1"/>
    <property type="molecule type" value="Genomic_DNA"/>
</dbReference>
<dbReference type="PIRSF" id="PIRSF000615">
    <property type="entry name" value="TyrPK_CSF1-R"/>
    <property type="match status" value="1"/>
</dbReference>
<evidence type="ECO:0000256" key="6">
    <source>
        <dbReference type="ARBA" id="ARBA00023180"/>
    </source>
</evidence>
<evidence type="ECO:0000313" key="11">
    <source>
        <dbReference type="EMBL" id="KAE9545248.1"/>
    </source>
</evidence>
<sequence length="292" mass="33285">MYCYNKITDSQIPVIHESSNSSSLKVKTGKPAQWGCYIEKGMPPPTVTWFKNGHVLRINKNDSRLLLLDKNQTLVIRFTALEDEGYYVCNASNKVGSAVSTKTLYLIDKPLEHEHFGFIAFCSVLTIILGVLMIGCAVHLKRENKLKKELALADIQKFNDLFNRLVEGYRMEQPKYANSEIYNIMLDCWKMNPMTRPSFTDLAERLGDLLQDGTKSHYMNLNEVYMRMNTEGSVSTDYLSLLTAPTYLNCSTLSENNLNSCLNSSEHSENKDDLELRPMLHNPAMFDEAKKV</sequence>
<feature type="transmembrane region" description="Helical" evidence="9">
    <location>
        <begin position="116"/>
        <end position="140"/>
    </location>
</feature>
<dbReference type="InterPro" id="IPR003598">
    <property type="entry name" value="Ig_sub2"/>
</dbReference>
<organism evidence="11 12">
    <name type="scientific">Aphis glycines</name>
    <name type="common">Soybean aphid</name>
    <dbReference type="NCBI Taxonomy" id="307491"/>
    <lineage>
        <taxon>Eukaryota</taxon>
        <taxon>Metazoa</taxon>
        <taxon>Ecdysozoa</taxon>
        <taxon>Arthropoda</taxon>
        <taxon>Hexapoda</taxon>
        <taxon>Insecta</taxon>
        <taxon>Pterygota</taxon>
        <taxon>Neoptera</taxon>
        <taxon>Paraneoptera</taxon>
        <taxon>Hemiptera</taxon>
        <taxon>Sternorrhyncha</taxon>
        <taxon>Aphidomorpha</taxon>
        <taxon>Aphidoidea</taxon>
        <taxon>Aphididae</taxon>
        <taxon>Aphidini</taxon>
        <taxon>Aphis</taxon>
        <taxon>Aphis</taxon>
    </lineage>
</organism>
<reference evidence="11 12" key="1">
    <citation type="submission" date="2019-08" db="EMBL/GenBank/DDBJ databases">
        <title>The genome of the soybean aphid Biotype 1, its phylome, world population structure and adaptation to the North American continent.</title>
        <authorList>
            <person name="Giordano R."/>
            <person name="Donthu R.K."/>
            <person name="Hernandez A.G."/>
            <person name="Wright C.L."/>
            <person name="Zimin A.V."/>
        </authorList>
    </citation>
    <scope>NUCLEOTIDE SEQUENCE [LARGE SCALE GENOMIC DNA]</scope>
    <source>
        <tissue evidence="11">Whole aphids</tissue>
    </source>
</reference>
<dbReference type="InterPro" id="IPR013098">
    <property type="entry name" value="Ig_I-set"/>
</dbReference>
<keyword evidence="4 9" id="KW-0472">Membrane</keyword>
<evidence type="ECO:0000256" key="7">
    <source>
        <dbReference type="ARBA" id="ARBA00023319"/>
    </source>
</evidence>
<proteinExistence type="predicted"/>
<dbReference type="Pfam" id="PF07679">
    <property type="entry name" value="I-set"/>
    <property type="match status" value="1"/>
</dbReference>
<dbReference type="InterPro" id="IPR003599">
    <property type="entry name" value="Ig_sub"/>
</dbReference>
<dbReference type="Gene3D" id="2.60.40.10">
    <property type="entry name" value="Immunoglobulins"/>
    <property type="match status" value="1"/>
</dbReference>
<dbReference type="Gene3D" id="1.10.510.10">
    <property type="entry name" value="Transferase(Phosphotransferase) domain 1"/>
    <property type="match status" value="1"/>
</dbReference>
<gene>
    <name evidence="11" type="ORF">AGLY_000791</name>
</gene>